<organism evidence="8 9">
    <name type="scientific">Umbelopsis vinacea</name>
    <dbReference type="NCBI Taxonomy" id="44442"/>
    <lineage>
        <taxon>Eukaryota</taxon>
        <taxon>Fungi</taxon>
        <taxon>Fungi incertae sedis</taxon>
        <taxon>Mucoromycota</taxon>
        <taxon>Mucoromycotina</taxon>
        <taxon>Umbelopsidomycetes</taxon>
        <taxon>Umbelopsidales</taxon>
        <taxon>Umbelopsidaceae</taxon>
        <taxon>Umbelopsis</taxon>
    </lineage>
</organism>
<comment type="similarity">
    <text evidence="1 7">Belongs to the 5-formyltetrahydrofolate cyclo-ligase family.</text>
</comment>
<evidence type="ECO:0000256" key="4">
    <source>
        <dbReference type="ARBA" id="ARBA00036539"/>
    </source>
</evidence>
<keyword evidence="2 6" id="KW-0547">Nucleotide-binding</keyword>
<dbReference type="OrthoDB" id="2015992at2759"/>
<comment type="catalytic activity">
    <reaction evidence="4 7">
        <text>(6S)-5-formyl-5,6,7,8-tetrahydrofolate + ATP = (6R)-5,10-methenyltetrahydrofolate + ADP + phosphate</text>
        <dbReference type="Rhea" id="RHEA:10488"/>
        <dbReference type="ChEBI" id="CHEBI:30616"/>
        <dbReference type="ChEBI" id="CHEBI:43474"/>
        <dbReference type="ChEBI" id="CHEBI:57455"/>
        <dbReference type="ChEBI" id="CHEBI:57457"/>
        <dbReference type="ChEBI" id="CHEBI:456216"/>
        <dbReference type="EC" id="6.3.3.2"/>
    </reaction>
</comment>
<dbReference type="PANTHER" id="PTHR23407">
    <property type="entry name" value="ATPASE INHIBITOR/5-FORMYLTETRAHYDROFOLATE CYCLO-LIGASE"/>
    <property type="match status" value="1"/>
</dbReference>
<keyword evidence="7" id="KW-0479">Metal-binding</keyword>
<dbReference type="Proteomes" id="UP000612746">
    <property type="component" value="Unassembled WGS sequence"/>
</dbReference>
<evidence type="ECO:0000313" key="8">
    <source>
        <dbReference type="EMBL" id="KAG2188869.1"/>
    </source>
</evidence>
<sequence length="216" mass="24365">MTEAPQHAMAAVKALKKALRKELAGRLKLVTSEVAQKESNIVTEKLLGSHEYRNSKSVSVYISMDGEINTREVIRNIFDTQKACYVPRFMGSATMTMVKLNSWEDFLSLPVNKWNIPEPPADQVREDALDKQGLDLIIVPGVGFDVAGNRIGHGRGYYDRYMQQCEEWAAKNNRQPPKTVALALREQMVDVGRIPLEPTDRKPDVILTPDEEIRAK</sequence>
<evidence type="ECO:0000256" key="6">
    <source>
        <dbReference type="PIRSR" id="PIRSR006806-1"/>
    </source>
</evidence>
<keyword evidence="3 6" id="KW-0067">ATP-binding</keyword>
<protein>
    <recommendedName>
        <fullName evidence="5 7">5-formyltetrahydrofolate cyclo-ligase</fullName>
        <ecNumber evidence="5 7">6.3.3.2</ecNumber>
    </recommendedName>
</protein>
<dbReference type="AlphaFoldDB" id="A0A8H7QBK8"/>
<evidence type="ECO:0000256" key="7">
    <source>
        <dbReference type="RuleBase" id="RU361279"/>
    </source>
</evidence>
<dbReference type="EC" id="6.3.3.2" evidence="5 7"/>
<dbReference type="Gene3D" id="3.40.50.10420">
    <property type="entry name" value="NagB/RpiA/CoA transferase-like"/>
    <property type="match status" value="1"/>
</dbReference>
<dbReference type="GO" id="GO:0005524">
    <property type="term" value="F:ATP binding"/>
    <property type="evidence" value="ECO:0007669"/>
    <property type="project" value="UniProtKB-KW"/>
</dbReference>
<feature type="binding site" evidence="6">
    <location>
        <position position="62"/>
    </location>
    <ligand>
        <name>substrate</name>
    </ligand>
</feature>
<comment type="cofactor">
    <cofactor evidence="7">
        <name>Mg(2+)</name>
        <dbReference type="ChEBI" id="CHEBI:18420"/>
    </cofactor>
</comment>
<dbReference type="EMBL" id="JAEPRA010000001">
    <property type="protein sequence ID" value="KAG2188869.1"/>
    <property type="molecule type" value="Genomic_DNA"/>
</dbReference>
<dbReference type="GO" id="GO:0035999">
    <property type="term" value="P:tetrahydrofolate interconversion"/>
    <property type="evidence" value="ECO:0007669"/>
    <property type="project" value="TreeGrafter"/>
</dbReference>
<dbReference type="PANTHER" id="PTHR23407:SF1">
    <property type="entry name" value="5-FORMYLTETRAHYDROFOLATE CYCLO-LIGASE"/>
    <property type="match status" value="1"/>
</dbReference>
<dbReference type="NCBIfam" id="TIGR02727">
    <property type="entry name" value="MTHFS_bact"/>
    <property type="match status" value="1"/>
</dbReference>
<evidence type="ECO:0000256" key="3">
    <source>
        <dbReference type="ARBA" id="ARBA00022840"/>
    </source>
</evidence>
<dbReference type="InterPro" id="IPR037171">
    <property type="entry name" value="NagB/RpiA_transferase-like"/>
</dbReference>
<evidence type="ECO:0000313" key="9">
    <source>
        <dbReference type="Proteomes" id="UP000612746"/>
    </source>
</evidence>
<feature type="binding site" evidence="6">
    <location>
        <begin position="16"/>
        <end position="20"/>
    </location>
    <ligand>
        <name>ATP</name>
        <dbReference type="ChEBI" id="CHEBI:30616"/>
    </ligand>
</feature>
<dbReference type="InterPro" id="IPR002698">
    <property type="entry name" value="FTHF_cligase"/>
</dbReference>
<comment type="caution">
    <text evidence="8">The sequence shown here is derived from an EMBL/GenBank/DDBJ whole genome shotgun (WGS) entry which is preliminary data.</text>
</comment>
<keyword evidence="7" id="KW-0460">Magnesium</keyword>
<dbReference type="PIRSF" id="PIRSF006806">
    <property type="entry name" value="FTHF_cligase"/>
    <property type="match status" value="1"/>
</dbReference>
<dbReference type="GO" id="GO:0009396">
    <property type="term" value="P:folic acid-containing compound biosynthetic process"/>
    <property type="evidence" value="ECO:0007669"/>
    <property type="project" value="TreeGrafter"/>
</dbReference>
<dbReference type="GO" id="GO:0005739">
    <property type="term" value="C:mitochondrion"/>
    <property type="evidence" value="ECO:0007669"/>
    <property type="project" value="TreeGrafter"/>
</dbReference>
<name>A0A8H7QBK8_9FUNG</name>
<dbReference type="SUPFAM" id="SSF100950">
    <property type="entry name" value="NagB/RpiA/CoA transferase-like"/>
    <property type="match status" value="1"/>
</dbReference>
<gene>
    <name evidence="8" type="ORF">INT44_004009</name>
</gene>
<evidence type="ECO:0000256" key="2">
    <source>
        <dbReference type="ARBA" id="ARBA00022741"/>
    </source>
</evidence>
<feature type="binding site" evidence="6">
    <location>
        <position position="67"/>
    </location>
    <ligand>
        <name>substrate</name>
    </ligand>
</feature>
<reference evidence="8" key="1">
    <citation type="submission" date="2020-12" db="EMBL/GenBank/DDBJ databases">
        <title>Metabolic potential, ecology and presence of endohyphal bacteria is reflected in genomic diversity of Mucoromycotina.</title>
        <authorList>
            <person name="Muszewska A."/>
            <person name="Okrasinska A."/>
            <person name="Steczkiewicz K."/>
            <person name="Drgas O."/>
            <person name="Orlowska M."/>
            <person name="Perlinska-Lenart U."/>
            <person name="Aleksandrzak-Piekarczyk T."/>
            <person name="Szatraj K."/>
            <person name="Zielenkiewicz U."/>
            <person name="Pilsyk S."/>
            <person name="Malc E."/>
            <person name="Mieczkowski P."/>
            <person name="Kruszewska J.S."/>
            <person name="Biernat P."/>
            <person name="Pawlowska J."/>
        </authorList>
    </citation>
    <scope>NUCLEOTIDE SEQUENCE</scope>
    <source>
        <strain evidence="8">WA0000051536</strain>
    </source>
</reference>
<evidence type="ECO:0000256" key="1">
    <source>
        <dbReference type="ARBA" id="ARBA00010638"/>
    </source>
</evidence>
<evidence type="ECO:0000256" key="5">
    <source>
        <dbReference type="ARBA" id="ARBA00038966"/>
    </source>
</evidence>
<dbReference type="GO" id="GO:0030272">
    <property type="term" value="F:5-formyltetrahydrofolate cyclo-ligase activity"/>
    <property type="evidence" value="ECO:0007669"/>
    <property type="project" value="UniProtKB-EC"/>
</dbReference>
<keyword evidence="9" id="KW-1185">Reference proteome</keyword>
<dbReference type="Pfam" id="PF01812">
    <property type="entry name" value="5-FTHF_cyc-lig"/>
    <property type="match status" value="1"/>
</dbReference>
<dbReference type="InterPro" id="IPR024185">
    <property type="entry name" value="FTHF_cligase-like_sf"/>
</dbReference>
<feature type="binding site" evidence="6">
    <location>
        <begin position="150"/>
        <end position="158"/>
    </location>
    <ligand>
        <name>ATP</name>
        <dbReference type="ChEBI" id="CHEBI:30616"/>
    </ligand>
</feature>
<accession>A0A8H7QBK8</accession>
<dbReference type="FunFam" id="3.40.50.10420:FF:000007">
    <property type="entry name" value="5-formyltetrahydrofolate cyclo-ligase"/>
    <property type="match status" value="1"/>
</dbReference>
<proteinExistence type="inferred from homology"/>
<dbReference type="GO" id="GO:0046872">
    <property type="term" value="F:metal ion binding"/>
    <property type="evidence" value="ECO:0007669"/>
    <property type="project" value="UniProtKB-KW"/>
</dbReference>